<feature type="domain" description="Cytochrome oxidase subunit II copper A binding" evidence="13">
    <location>
        <begin position="66"/>
        <end position="181"/>
    </location>
</feature>
<evidence type="ECO:0000256" key="9">
    <source>
        <dbReference type="ARBA" id="ARBA00023136"/>
    </source>
</evidence>
<accession>A0ABX1CLQ3</accession>
<evidence type="ECO:0000256" key="7">
    <source>
        <dbReference type="ARBA" id="ARBA00023004"/>
    </source>
</evidence>
<dbReference type="InterPro" id="IPR034236">
    <property type="entry name" value="CuRO_CcO_Caa3_II"/>
</dbReference>
<dbReference type="InterPro" id="IPR009056">
    <property type="entry name" value="Cyt_c-like_dom"/>
</dbReference>
<dbReference type="PROSITE" id="PS51007">
    <property type="entry name" value="CYTC"/>
    <property type="match status" value="1"/>
</dbReference>
<evidence type="ECO:0000313" key="16">
    <source>
        <dbReference type="Proteomes" id="UP000732399"/>
    </source>
</evidence>
<keyword evidence="16" id="KW-1185">Reference proteome</keyword>
<dbReference type="PROSITE" id="PS00078">
    <property type="entry name" value="COX2"/>
    <property type="match status" value="1"/>
</dbReference>
<dbReference type="PROSITE" id="PS50857">
    <property type="entry name" value="COX2_CUA"/>
    <property type="match status" value="1"/>
</dbReference>
<keyword evidence="12" id="KW-1133">Transmembrane helix</keyword>
<feature type="transmembrane region" description="Helical" evidence="12">
    <location>
        <begin position="35"/>
        <end position="53"/>
    </location>
</feature>
<dbReference type="Pfam" id="PF00034">
    <property type="entry name" value="Cytochrom_C"/>
    <property type="match status" value="1"/>
</dbReference>
<name>A0ABX1CLQ3_9SPHN</name>
<reference evidence="15 16" key="1">
    <citation type="submission" date="2020-03" db="EMBL/GenBank/DDBJ databases">
        <authorList>
            <person name="Wang L."/>
            <person name="He N."/>
            <person name="Li Y."/>
            <person name="Fang Y."/>
            <person name="Zhang F."/>
        </authorList>
    </citation>
    <scope>NUCLEOTIDE SEQUENCE [LARGE SCALE GENOMIC DNA]</scope>
    <source>
        <strain evidence="15 16">36D10-4-7</strain>
    </source>
</reference>
<evidence type="ECO:0000256" key="8">
    <source>
        <dbReference type="ARBA" id="ARBA00023008"/>
    </source>
</evidence>
<proteinExistence type="inferred from homology"/>
<keyword evidence="9 12" id="KW-0472">Membrane</keyword>
<keyword evidence="8" id="KW-0186">Copper</keyword>
<protein>
    <submittedName>
        <fullName evidence="15">C-type cytochrome</fullName>
    </submittedName>
</protein>
<evidence type="ECO:0000256" key="3">
    <source>
        <dbReference type="ARBA" id="ARBA00022448"/>
    </source>
</evidence>
<evidence type="ECO:0000313" key="15">
    <source>
        <dbReference type="EMBL" id="NJR78106.1"/>
    </source>
</evidence>
<dbReference type="PANTHER" id="PTHR22888:SF9">
    <property type="entry name" value="CYTOCHROME C OXIDASE SUBUNIT 2"/>
    <property type="match status" value="1"/>
</dbReference>
<keyword evidence="4 11" id="KW-0349">Heme</keyword>
<evidence type="ECO:0000256" key="1">
    <source>
        <dbReference type="ARBA" id="ARBA00004370"/>
    </source>
</evidence>
<feature type="domain" description="Cytochrome c" evidence="14">
    <location>
        <begin position="188"/>
        <end position="280"/>
    </location>
</feature>
<dbReference type="SUPFAM" id="SSF49503">
    <property type="entry name" value="Cupredoxins"/>
    <property type="match status" value="1"/>
</dbReference>
<keyword evidence="12" id="KW-0812">Transmembrane</keyword>
<comment type="catalytic activity">
    <reaction evidence="10">
        <text>4 Fe(II)-[cytochrome c] + O2 + 8 H(+)(in) = 4 Fe(III)-[cytochrome c] + 2 H2O + 4 H(+)(out)</text>
        <dbReference type="Rhea" id="RHEA:11436"/>
        <dbReference type="Rhea" id="RHEA-COMP:10350"/>
        <dbReference type="Rhea" id="RHEA-COMP:14399"/>
        <dbReference type="ChEBI" id="CHEBI:15377"/>
        <dbReference type="ChEBI" id="CHEBI:15378"/>
        <dbReference type="ChEBI" id="CHEBI:15379"/>
        <dbReference type="ChEBI" id="CHEBI:29033"/>
        <dbReference type="ChEBI" id="CHEBI:29034"/>
        <dbReference type="EC" id="7.1.1.9"/>
    </reaction>
</comment>
<dbReference type="EMBL" id="JAAVJH010000003">
    <property type="protein sequence ID" value="NJR78106.1"/>
    <property type="molecule type" value="Genomic_DNA"/>
</dbReference>
<dbReference type="Pfam" id="PF00116">
    <property type="entry name" value="COX2"/>
    <property type="match status" value="1"/>
</dbReference>
<dbReference type="Proteomes" id="UP000732399">
    <property type="component" value="Unassembled WGS sequence"/>
</dbReference>
<evidence type="ECO:0000259" key="13">
    <source>
        <dbReference type="PROSITE" id="PS50857"/>
    </source>
</evidence>
<evidence type="ECO:0000256" key="4">
    <source>
        <dbReference type="ARBA" id="ARBA00022617"/>
    </source>
</evidence>
<dbReference type="CDD" id="cd04213">
    <property type="entry name" value="CuRO_CcO_Caa3_II"/>
    <property type="match status" value="1"/>
</dbReference>
<dbReference type="InterPro" id="IPR045187">
    <property type="entry name" value="CcO_II"/>
</dbReference>
<evidence type="ECO:0000256" key="11">
    <source>
        <dbReference type="PROSITE-ProRule" id="PRU00433"/>
    </source>
</evidence>
<organism evidence="15 16">
    <name type="scientific">Sphingomonas corticis</name>
    <dbReference type="NCBI Taxonomy" id="2722791"/>
    <lineage>
        <taxon>Bacteria</taxon>
        <taxon>Pseudomonadati</taxon>
        <taxon>Pseudomonadota</taxon>
        <taxon>Alphaproteobacteria</taxon>
        <taxon>Sphingomonadales</taxon>
        <taxon>Sphingomonadaceae</taxon>
        <taxon>Sphingomonas</taxon>
    </lineage>
</organism>
<dbReference type="PANTHER" id="PTHR22888">
    <property type="entry name" value="CYTOCHROME C OXIDASE, SUBUNIT II"/>
    <property type="match status" value="1"/>
</dbReference>
<gene>
    <name evidence="15" type="ORF">HBH26_05680</name>
</gene>
<evidence type="ECO:0000259" key="14">
    <source>
        <dbReference type="PROSITE" id="PS51007"/>
    </source>
</evidence>
<dbReference type="InterPro" id="IPR001505">
    <property type="entry name" value="Copper_CuA"/>
</dbReference>
<evidence type="ECO:0000256" key="10">
    <source>
        <dbReference type="ARBA" id="ARBA00047816"/>
    </source>
</evidence>
<keyword evidence="6" id="KW-0249">Electron transport</keyword>
<dbReference type="Gene3D" id="2.60.40.420">
    <property type="entry name" value="Cupredoxins - blue copper proteins"/>
    <property type="match status" value="1"/>
</dbReference>
<dbReference type="InterPro" id="IPR036909">
    <property type="entry name" value="Cyt_c-like_dom_sf"/>
</dbReference>
<evidence type="ECO:0000256" key="12">
    <source>
        <dbReference type="SAM" id="Phobius"/>
    </source>
</evidence>
<comment type="caution">
    <text evidence="15">The sequence shown here is derived from an EMBL/GenBank/DDBJ whole genome shotgun (WGS) entry which is preliminary data.</text>
</comment>
<keyword evidence="5 11" id="KW-0479">Metal-binding</keyword>
<dbReference type="InterPro" id="IPR002429">
    <property type="entry name" value="CcO_II-like_C"/>
</dbReference>
<dbReference type="SUPFAM" id="SSF46626">
    <property type="entry name" value="Cytochrome c"/>
    <property type="match status" value="1"/>
</dbReference>
<keyword evidence="7 11" id="KW-0408">Iron</keyword>
<evidence type="ECO:0000256" key="6">
    <source>
        <dbReference type="ARBA" id="ARBA00022982"/>
    </source>
</evidence>
<keyword evidence="3" id="KW-0813">Transport</keyword>
<comment type="similarity">
    <text evidence="2">Belongs to the cytochrome c oxidase subunit 2 family.</text>
</comment>
<sequence>MVGGAVVIAAVVAAMFVVAIRSPEGAIGDRGGRRLLMIAGGLVPTIVLFALLVTTLPAMRPIRAEAGDLRVRVTGEQFWWRVRYQPAGAAAVETANEVRVPVGRTTVFDLAAGDVLHSFWIPGLAGKVDMVPGRTNRLVVRATRAGRFRGQCAEFCGLSHALMAFDVVAMEPAAFDAWLAARRAPPAVVADAGMRAFDAHGCAACHRVAGTRFAGQIGPDLSHLAARATLGAGIRPMTRANLIRFTRAAPDVKPGARMPAYDDMTDADAVAIARWLETLK</sequence>
<evidence type="ECO:0000256" key="5">
    <source>
        <dbReference type="ARBA" id="ARBA00022723"/>
    </source>
</evidence>
<evidence type="ECO:0000256" key="2">
    <source>
        <dbReference type="ARBA" id="ARBA00007866"/>
    </source>
</evidence>
<dbReference type="InterPro" id="IPR008972">
    <property type="entry name" value="Cupredoxin"/>
</dbReference>
<comment type="subcellular location">
    <subcellularLocation>
        <location evidence="1">Membrane</location>
    </subcellularLocation>
</comment>